<organism evidence="2 3">
    <name type="scientific">Arenibacterium halophilum</name>
    <dbReference type="NCBI Taxonomy" id="2583821"/>
    <lineage>
        <taxon>Bacteria</taxon>
        <taxon>Pseudomonadati</taxon>
        <taxon>Pseudomonadota</taxon>
        <taxon>Alphaproteobacteria</taxon>
        <taxon>Rhodobacterales</taxon>
        <taxon>Paracoccaceae</taxon>
        <taxon>Arenibacterium</taxon>
    </lineage>
</organism>
<dbReference type="InterPro" id="IPR036390">
    <property type="entry name" value="WH_DNA-bd_sf"/>
</dbReference>
<protein>
    <submittedName>
        <fullName evidence="2">Rrf2 family transcriptional regulator</fullName>
    </submittedName>
</protein>
<dbReference type="InterPro" id="IPR036388">
    <property type="entry name" value="WH-like_DNA-bd_sf"/>
</dbReference>
<dbReference type="PANTHER" id="PTHR33221">
    <property type="entry name" value="WINGED HELIX-TURN-HELIX TRANSCRIPTIONAL REGULATOR, RRF2 FAMILY"/>
    <property type="match status" value="1"/>
</dbReference>
<evidence type="ECO:0000313" key="3">
    <source>
        <dbReference type="Proteomes" id="UP001191082"/>
    </source>
</evidence>
<name>A0ABY2X7W3_9RHOB</name>
<dbReference type="PROSITE" id="PS51197">
    <property type="entry name" value="HTH_RRF2_2"/>
    <property type="match status" value="1"/>
</dbReference>
<dbReference type="InterPro" id="IPR000944">
    <property type="entry name" value="Tscrpt_reg_Rrf2"/>
</dbReference>
<sequence length="143" mass="15546">MRLTKRTDMAIRLLMYCSAHSDRLVTKTEVAEACDLSFNHLAQIVLQLARLELIVTRRGRNGGFSLGRPAEEICIGGVVRALEPKPVLPENCREDSAVPCRDIATCLFRKSLLVATEAFLSTLDGLTLADLANNAAGPARIPA</sequence>
<dbReference type="Pfam" id="PF02082">
    <property type="entry name" value="Rrf2"/>
    <property type="match status" value="1"/>
</dbReference>
<dbReference type="NCBIfam" id="TIGR00738">
    <property type="entry name" value="rrf2_super"/>
    <property type="match status" value="1"/>
</dbReference>
<keyword evidence="3" id="KW-1185">Reference proteome</keyword>
<dbReference type="Proteomes" id="UP001191082">
    <property type="component" value="Unassembled WGS sequence"/>
</dbReference>
<dbReference type="RefSeq" id="WP_138864950.1">
    <property type="nucleotide sequence ID" value="NZ_VCPC01000003.1"/>
</dbReference>
<keyword evidence="1" id="KW-0238">DNA-binding</keyword>
<dbReference type="Gene3D" id="1.10.10.10">
    <property type="entry name" value="Winged helix-like DNA-binding domain superfamily/Winged helix DNA-binding domain"/>
    <property type="match status" value="1"/>
</dbReference>
<dbReference type="EMBL" id="VCPC01000003">
    <property type="protein sequence ID" value="TMV11890.1"/>
    <property type="molecule type" value="Genomic_DNA"/>
</dbReference>
<dbReference type="SUPFAM" id="SSF46785">
    <property type="entry name" value="Winged helix' DNA-binding domain"/>
    <property type="match status" value="1"/>
</dbReference>
<dbReference type="PANTHER" id="PTHR33221:SF4">
    <property type="entry name" value="HTH-TYPE TRANSCRIPTIONAL REPRESSOR NSRR"/>
    <property type="match status" value="1"/>
</dbReference>
<accession>A0ABY2X7W3</accession>
<evidence type="ECO:0000256" key="1">
    <source>
        <dbReference type="ARBA" id="ARBA00023125"/>
    </source>
</evidence>
<evidence type="ECO:0000313" key="2">
    <source>
        <dbReference type="EMBL" id="TMV11890.1"/>
    </source>
</evidence>
<comment type="caution">
    <text evidence="2">The sequence shown here is derived from an EMBL/GenBank/DDBJ whole genome shotgun (WGS) entry which is preliminary data.</text>
</comment>
<proteinExistence type="predicted"/>
<reference evidence="2 3" key="1">
    <citation type="submission" date="2019-05" db="EMBL/GenBank/DDBJ databases">
        <title>Marivita sp. nov. isolated from sea sediment.</title>
        <authorList>
            <person name="Kim W."/>
        </authorList>
    </citation>
    <scope>NUCLEOTIDE SEQUENCE [LARGE SCALE GENOMIC DNA]</scope>
    <source>
        <strain evidence="2 3">CAU 1492</strain>
    </source>
</reference>
<gene>
    <name evidence="2" type="ORF">FGK64_16675</name>
</gene>